<accession>A0A1M4WR29</accession>
<proteinExistence type="predicted"/>
<gene>
    <name evidence="1" type="ORF">SAMN05444274_102530</name>
</gene>
<dbReference type="EMBL" id="FQUM01000002">
    <property type="protein sequence ID" value="SHE83674.1"/>
    <property type="molecule type" value="Genomic_DNA"/>
</dbReference>
<dbReference type="Proteomes" id="UP000184164">
    <property type="component" value="Unassembled WGS sequence"/>
</dbReference>
<dbReference type="RefSeq" id="WP_072999759.1">
    <property type="nucleotide sequence ID" value="NZ_FQUM01000002.1"/>
</dbReference>
<dbReference type="CDD" id="cd09716">
    <property type="entry name" value="Cas5_I"/>
    <property type="match status" value="1"/>
</dbReference>
<protein>
    <submittedName>
        <fullName evidence="1">CRISPR-associated protein Cas5, subtype PGING</fullName>
    </submittedName>
</protein>
<dbReference type="AlphaFoldDB" id="A0A1M4WR29"/>
<name>A0A1M4WR29_9BACT</name>
<reference evidence="2" key="1">
    <citation type="submission" date="2016-11" db="EMBL/GenBank/DDBJ databases">
        <authorList>
            <person name="Varghese N."/>
            <person name="Submissions S."/>
        </authorList>
    </citation>
    <scope>NUCLEOTIDE SEQUENCE [LARGE SCALE GENOMIC DNA]</scope>
    <source>
        <strain evidence="2">DSM 26910</strain>
    </source>
</reference>
<keyword evidence="2" id="KW-1185">Reference proteome</keyword>
<dbReference type="OrthoDB" id="977770at2"/>
<evidence type="ECO:0000313" key="1">
    <source>
        <dbReference type="EMBL" id="SHE83674.1"/>
    </source>
</evidence>
<sequence length="252" mass="29487">MQNLDLSILEKVPEQNLKVILEIEPLAPLSMVSELPGSFYKSLKSPSKKMICGLFENVLGWHIDIVDRKLIQKDLIKIRQKGVKGGDAKKIIKKNIESFQTGSTYIPLLYEYFEIELPFIPSQLAHYDDLWSRAFRRSDSHRHTFGTRYMDTDFIEKWNLIKAKVASDTKRKSTEKNTLLDKLFKRYMGYFPMYYSTPTRREYTQYDGNFQIKLSMDESLFAQLTNKLVKENIGYLGSNEGWVHLTIKEFTV</sequence>
<organism evidence="1 2">
    <name type="scientific">Mariniphaga anaerophila</name>
    <dbReference type="NCBI Taxonomy" id="1484053"/>
    <lineage>
        <taxon>Bacteria</taxon>
        <taxon>Pseudomonadati</taxon>
        <taxon>Bacteroidota</taxon>
        <taxon>Bacteroidia</taxon>
        <taxon>Marinilabiliales</taxon>
        <taxon>Prolixibacteraceae</taxon>
        <taxon>Mariniphaga</taxon>
    </lineage>
</organism>
<dbReference type="STRING" id="1484053.SAMN05444274_102530"/>
<evidence type="ECO:0000313" key="2">
    <source>
        <dbReference type="Proteomes" id="UP000184164"/>
    </source>
</evidence>
<dbReference type="NCBIfam" id="TIGR03488">
    <property type="entry name" value="cas_Cas5p"/>
    <property type="match status" value="1"/>
</dbReference>
<dbReference type="InterPro" id="IPR020031">
    <property type="entry name" value="CRISPR-assoc_Cas5p"/>
</dbReference>